<evidence type="ECO:0000313" key="4">
    <source>
        <dbReference type="Proteomes" id="UP001432322"/>
    </source>
</evidence>
<dbReference type="EMBL" id="BTSY01000004">
    <property type="protein sequence ID" value="GMT21453.1"/>
    <property type="molecule type" value="Genomic_DNA"/>
</dbReference>
<dbReference type="Pfam" id="PF25273">
    <property type="entry name" value="DUF7869"/>
    <property type="match status" value="1"/>
</dbReference>
<comment type="caution">
    <text evidence="3">The sequence shown here is derived from an EMBL/GenBank/DDBJ whole genome shotgun (WGS) entry which is preliminary data.</text>
</comment>
<gene>
    <name evidence="2" type="ORF">PFISCL1PPCAC_12750</name>
    <name evidence="3" type="ORF">PFISCL1PPCAC_18478</name>
</gene>
<name>A0AAV5W4R2_9BILA</name>
<feature type="non-terminal residue" evidence="3">
    <location>
        <position position="1"/>
    </location>
</feature>
<dbReference type="InterPro" id="IPR057191">
    <property type="entry name" value="DUF7869"/>
</dbReference>
<keyword evidence="4" id="KW-1185">Reference proteome</keyword>
<organism evidence="3 4">
    <name type="scientific">Pristionchus fissidentatus</name>
    <dbReference type="NCBI Taxonomy" id="1538716"/>
    <lineage>
        <taxon>Eukaryota</taxon>
        <taxon>Metazoa</taxon>
        <taxon>Ecdysozoa</taxon>
        <taxon>Nematoda</taxon>
        <taxon>Chromadorea</taxon>
        <taxon>Rhabditida</taxon>
        <taxon>Rhabditina</taxon>
        <taxon>Diplogasteromorpha</taxon>
        <taxon>Diplogasteroidea</taxon>
        <taxon>Neodiplogasteridae</taxon>
        <taxon>Pristionchus</taxon>
    </lineage>
</organism>
<dbReference type="Proteomes" id="UP001432322">
    <property type="component" value="Unassembled WGS sequence"/>
</dbReference>
<evidence type="ECO:0000313" key="2">
    <source>
        <dbReference type="EMBL" id="GMT21453.1"/>
    </source>
</evidence>
<accession>A0AAV5W4R2</accession>
<evidence type="ECO:0000259" key="1">
    <source>
        <dbReference type="Pfam" id="PF25273"/>
    </source>
</evidence>
<sequence length="98" mass="11488">VDAHFGSLKRKLDVVDVFTPTEMATVLESIGYTSTEFINYTYNIKESISDMANHYKDRHLYHHFRIYRDDGGDVKFDADYLLDRMVPFTHHNVLKGLM</sequence>
<reference evidence="3" key="1">
    <citation type="submission" date="2023-10" db="EMBL/GenBank/DDBJ databases">
        <title>Genome assembly of Pristionchus species.</title>
        <authorList>
            <person name="Yoshida K."/>
            <person name="Sommer R.J."/>
        </authorList>
    </citation>
    <scope>NUCLEOTIDE SEQUENCE</scope>
    <source>
        <strain evidence="3">RS5133</strain>
    </source>
</reference>
<dbReference type="EMBL" id="BTSY01000005">
    <property type="protein sequence ID" value="GMT27181.1"/>
    <property type="molecule type" value="Genomic_DNA"/>
</dbReference>
<protein>
    <recommendedName>
        <fullName evidence="1">DUF7869 domain-containing protein</fullName>
    </recommendedName>
</protein>
<evidence type="ECO:0000313" key="3">
    <source>
        <dbReference type="EMBL" id="GMT27181.1"/>
    </source>
</evidence>
<proteinExistence type="predicted"/>
<feature type="non-terminal residue" evidence="3">
    <location>
        <position position="98"/>
    </location>
</feature>
<feature type="domain" description="DUF7869" evidence="1">
    <location>
        <begin position="1"/>
        <end position="76"/>
    </location>
</feature>
<dbReference type="AlphaFoldDB" id="A0AAV5W4R2"/>